<evidence type="ECO:0000313" key="1">
    <source>
        <dbReference type="EMBL" id="VAW61217.1"/>
    </source>
</evidence>
<dbReference type="EMBL" id="UOFJ01000029">
    <property type="protein sequence ID" value="VAW61217.1"/>
    <property type="molecule type" value="Genomic_DNA"/>
</dbReference>
<proteinExistence type="predicted"/>
<name>A0A3B0XDP7_9ZZZZ</name>
<reference evidence="1" key="1">
    <citation type="submission" date="2018-06" db="EMBL/GenBank/DDBJ databases">
        <authorList>
            <person name="Zhirakovskaya E."/>
        </authorList>
    </citation>
    <scope>NUCLEOTIDE SEQUENCE</scope>
</reference>
<accession>A0A3B0XDP7</accession>
<gene>
    <name evidence="1" type="ORF">MNBD_GAMMA10-2559</name>
</gene>
<dbReference type="AlphaFoldDB" id="A0A3B0XDP7"/>
<sequence length="72" mass="8140">MYVVWFAPLAAKICVELGEPSRYIFINFNNLVYLAGKRHSSKSSVAWLCWDSAQEPGRLPILLQLPETTSIV</sequence>
<organism evidence="1">
    <name type="scientific">hydrothermal vent metagenome</name>
    <dbReference type="NCBI Taxonomy" id="652676"/>
    <lineage>
        <taxon>unclassified sequences</taxon>
        <taxon>metagenomes</taxon>
        <taxon>ecological metagenomes</taxon>
    </lineage>
</organism>
<protein>
    <submittedName>
        <fullName evidence="1">Uncharacterized protein</fullName>
    </submittedName>
</protein>